<evidence type="ECO:0000313" key="1">
    <source>
        <dbReference type="EMBL" id="MBE9223699.1"/>
    </source>
</evidence>
<accession>A0ABR9VA26</accession>
<dbReference type="Proteomes" id="UP000654604">
    <property type="component" value="Unassembled WGS sequence"/>
</dbReference>
<evidence type="ECO:0000313" key="2">
    <source>
        <dbReference type="Proteomes" id="UP000654604"/>
    </source>
</evidence>
<organism evidence="1 2">
    <name type="scientific">Cyanobacterium stanieri LEGE 03274</name>
    <dbReference type="NCBI Taxonomy" id="1828756"/>
    <lineage>
        <taxon>Bacteria</taxon>
        <taxon>Bacillati</taxon>
        <taxon>Cyanobacteriota</taxon>
        <taxon>Cyanophyceae</taxon>
        <taxon>Oscillatoriophycideae</taxon>
        <taxon>Chroococcales</taxon>
        <taxon>Geminocystaceae</taxon>
        <taxon>Cyanobacterium</taxon>
    </lineage>
</organism>
<reference evidence="1 2" key="1">
    <citation type="submission" date="2020-10" db="EMBL/GenBank/DDBJ databases">
        <authorList>
            <person name="Castelo-Branco R."/>
            <person name="Eusebio N."/>
            <person name="Adriana R."/>
            <person name="Vieira A."/>
            <person name="Brugerolle De Fraissinette N."/>
            <person name="Rezende De Castro R."/>
            <person name="Schneider M.P."/>
            <person name="Vasconcelos V."/>
            <person name="Leao P.N."/>
        </authorList>
    </citation>
    <scope>NUCLEOTIDE SEQUENCE [LARGE SCALE GENOMIC DNA]</scope>
    <source>
        <strain evidence="1 2">LEGE 03274</strain>
    </source>
</reference>
<name>A0ABR9VA26_9CHRO</name>
<dbReference type="EMBL" id="JADEWC010000042">
    <property type="protein sequence ID" value="MBE9223699.1"/>
    <property type="molecule type" value="Genomic_DNA"/>
</dbReference>
<comment type="caution">
    <text evidence="1">The sequence shown here is derived from an EMBL/GenBank/DDBJ whole genome shotgun (WGS) entry which is preliminary data.</text>
</comment>
<gene>
    <name evidence="1" type="ORF">IQ215_13425</name>
</gene>
<proteinExistence type="predicted"/>
<protein>
    <submittedName>
        <fullName evidence="1">Uncharacterized protein</fullName>
    </submittedName>
</protein>
<dbReference type="RefSeq" id="WP_193801922.1">
    <property type="nucleotide sequence ID" value="NZ_JADEWC010000042.1"/>
</dbReference>
<sequence length="396" mass="45945">MNLRVNSTQQEYLNQAEDFFKELPANQDNNNNEQLDQYLVSLGLGKISNQEDYSSQEETEQTLAIISNYLEKQLPVKTNAIESIPEEIKIFLQKHNEEINNIINYILQIDSLSWQYDLEEILQDPINYQIPNFGNAISLQKIFMVYILSESLQGNQGEINRILEASFKLNQFVQSQPYLIPQLVSLITTQHQMRILRQIAPLTYSWSEKLDNYHYDYSQGILNALKIEAFLIGSPFMVGEISSYNPIFNFIQKPYTQIMAQDISYRMLKTFSFLEDKNICSVDMNATELAFDNIPWWNVLGEIATPNFSDSWLRGNWVMLDEELTKNVLKAESIRQIEGNLPQTLANLNSELCSGQSWDYSMSDQEVFLNFQHHYLGNVVMEEGNTIFLPLNFTLK</sequence>
<keyword evidence="2" id="KW-1185">Reference proteome</keyword>